<evidence type="ECO:0000313" key="1">
    <source>
        <dbReference type="EMBL" id="APQ42254.1"/>
    </source>
</evidence>
<protein>
    <submittedName>
        <fullName evidence="1">Uncharacterized protein</fullName>
    </submittedName>
</protein>
<sequence>MADGFAFPYMIQTYSTVLDSWYDGSTWQDIRDASVALRDTARRTAANTEKRIVYRVPGSTEYGRDSREALHIVWQGKRVPDWLGQSVASN</sequence>
<accession>A0A1L6BYT1</accession>
<name>A0A1L6BYT1_9CAUD</name>
<dbReference type="EMBL" id="KY223999">
    <property type="protein sequence ID" value="APQ42254.1"/>
    <property type="molecule type" value="Genomic_DNA"/>
</dbReference>
<dbReference type="GeneID" id="63210714"/>
<dbReference type="KEGG" id="vg:63210714"/>
<dbReference type="RefSeq" id="YP_010014059.1">
    <property type="nucleotide sequence ID" value="NC_053515.1"/>
</dbReference>
<dbReference type="Proteomes" id="UP000225965">
    <property type="component" value="Segment"/>
</dbReference>
<gene>
    <name evidence="1" type="primary">174</name>
    <name evidence="1" type="ORF">PBI_MRMAGOO_174</name>
</gene>
<proteinExistence type="predicted"/>
<keyword evidence="2" id="KW-1185">Reference proteome</keyword>
<reference evidence="1 2" key="1">
    <citation type="submission" date="2016-11" db="EMBL/GenBank/DDBJ databases">
        <authorList>
            <person name="Brown T."/>
            <person name="Davidson K."/>
            <person name="Doll Z."/>
            <person name="Jansson R."/>
            <person name="Janyszek T."/>
            <person name="Lwin C."/>
            <person name="Patil S."/>
            <person name="Piper J."/>
            <person name="Rajendiran N."/>
            <person name="Rittenhouse N.L."/>
            <person name="Younker T.P."/>
            <person name="Zhang J."/>
            <person name="Garlena R.A."/>
            <person name="Russell D.A."/>
            <person name="Pope W.H."/>
            <person name="Jacobs-Sera D."/>
            <person name="Hatfull G.F."/>
        </authorList>
    </citation>
    <scope>NUCLEOTIDE SEQUENCE [LARGE SCALE GENOMIC DNA]</scope>
</reference>
<organism evidence="1 2">
    <name type="scientific">Mycobacterium phage MrMagoo</name>
    <dbReference type="NCBI Taxonomy" id="1927020"/>
    <lineage>
        <taxon>Viruses</taxon>
        <taxon>Duplodnaviria</taxon>
        <taxon>Heunggongvirae</taxon>
        <taxon>Uroviricota</taxon>
        <taxon>Caudoviricetes</taxon>
        <taxon>Vilmaviridae</taxon>
        <taxon>Mclasvirinae</taxon>
        <taxon>Reyvirus</taxon>
        <taxon>Reyvirus mrmagoo</taxon>
    </lineage>
</organism>
<evidence type="ECO:0000313" key="2">
    <source>
        <dbReference type="Proteomes" id="UP000225965"/>
    </source>
</evidence>